<evidence type="ECO:0000256" key="3">
    <source>
        <dbReference type="ARBA" id="ARBA00022741"/>
    </source>
</evidence>
<dbReference type="GO" id="GO:0006012">
    <property type="term" value="P:galactose metabolic process"/>
    <property type="evidence" value="ECO:0007669"/>
    <property type="project" value="InterPro"/>
</dbReference>
<dbReference type="PROSITE" id="PS00106">
    <property type="entry name" value="GALACTOKINASE"/>
    <property type="match status" value="1"/>
</dbReference>
<evidence type="ECO:0000256" key="1">
    <source>
        <dbReference type="ARBA" id="ARBA00006566"/>
    </source>
</evidence>
<evidence type="ECO:0000313" key="10">
    <source>
        <dbReference type="Proteomes" id="UP000786811"/>
    </source>
</evidence>
<evidence type="ECO:0000259" key="7">
    <source>
        <dbReference type="Pfam" id="PF08544"/>
    </source>
</evidence>
<feature type="domain" description="Galactokinase N-terminal" evidence="8">
    <location>
        <begin position="29"/>
        <end position="77"/>
    </location>
</feature>
<evidence type="ECO:0000256" key="5">
    <source>
        <dbReference type="ARBA" id="ARBA00022840"/>
    </source>
</evidence>
<dbReference type="InterPro" id="IPR006204">
    <property type="entry name" value="GHMP_kinase_N_dom"/>
</dbReference>
<dbReference type="InterPro" id="IPR013750">
    <property type="entry name" value="GHMP_kinase_C_dom"/>
</dbReference>
<dbReference type="GO" id="GO:0004335">
    <property type="term" value="F:galactokinase activity"/>
    <property type="evidence" value="ECO:0007669"/>
    <property type="project" value="InterPro"/>
</dbReference>
<evidence type="ECO:0000259" key="8">
    <source>
        <dbReference type="Pfam" id="PF10509"/>
    </source>
</evidence>
<dbReference type="Proteomes" id="UP000786811">
    <property type="component" value="Unassembled WGS sequence"/>
</dbReference>
<dbReference type="InterPro" id="IPR019741">
    <property type="entry name" value="Galactokinase_CS"/>
</dbReference>
<keyword evidence="2" id="KW-0808">Transferase</keyword>
<dbReference type="Pfam" id="PF08544">
    <property type="entry name" value="GHMP_kinases_C"/>
    <property type="match status" value="1"/>
</dbReference>
<accession>A0A8J2H6W3</accession>
<dbReference type="SUPFAM" id="SSF55060">
    <property type="entry name" value="GHMP Kinase, C-terminal domain"/>
    <property type="match status" value="1"/>
</dbReference>
<proteinExistence type="inferred from homology"/>
<dbReference type="OrthoDB" id="187738at2759"/>
<dbReference type="InterPro" id="IPR006206">
    <property type="entry name" value="Mevalonate/galactokinase"/>
</dbReference>
<dbReference type="PRINTS" id="PR00473">
    <property type="entry name" value="GALCTOKINASE"/>
</dbReference>
<gene>
    <name evidence="9" type="ORF">HICCMSTLAB_LOCUS3080</name>
</gene>
<evidence type="ECO:0000256" key="4">
    <source>
        <dbReference type="ARBA" id="ARBA00022777"/>
    </source>
</evidence>
<sequence length="337" mass="37412">MNKCEDMEAVEILKPDDILSNRLDKLTKHFVSRFNNKPQFFTRVPGRVNLIGDHVDYCGFSVCPMAIEQDVLLAVGKADSGLHLTNLETDKYSDYDCDSLINCGEVLTKSKEPHWYKYFICGVVGALEEIPEDKCQGINVAIWGNIPPASGLSSSSASAAQIIAKEKLEKWDAVKTIGDLQKELGTSLPETLEIAKKVLLEYPTLYKRIKHVLSEAERVLEFKSICQSSDDDQLTRLGKLMNESHESLRDLYQCSHKSVDLLVEMALECGALGARITGAGWGGCVVALTTKDKVESFVNDLKQRQRTFNGGVRTNCVENAIFVTEPRAGAAIYETRL</sequence>
<keyword evidence="5" id="KW-0067">ATP-binding</keyword>
<protein>
    <submittedName>
        <fullName evidence="9">Similar to Galk2: N-acetylgalactosamine kinase (Rattus norvegicus)</fullName>
    </submittedName>
</protein>
<dbReference type="PANTHER" id="PTHR10457">
    <property type="entry name" value="MEVALONATE KINASE/GALACTOKINASE"/>
    <property type="match status" value="1"/>
</dbReference>
<dbReference type="Pfam" id="PF00288">
    <property type="entry name" value="GHMP_kinases_N"/>
    <property type="match status" value="1"/>
</dbReference>
<dbReference type="InterPro" id="IPR000705">
    <property type="entry name" value="Galactokinase"/>
</dbReference>
<dbReference type="InterPro" id="IPR014721">
    <property type="entry name" value="Ribsml_uS5_D2-typ_fold_subgr"/>
</dbReference>
<evidence type="ECO:0000256" key="2">
    <source>
        <dbReference type="ARBA" id="ARBA00022679"/>
    </source>
</evidence>
<evidence type="ECO:0000313" key="9">
    <source>
        <dbReference type="EMBL" id="CAG5080695.1"/>
    </source>
</evidence>
<dbReference type="PROSITE" id="PS00627">
    <property type="entry name" value="GHMP_KINASES_ATP"/>
    <property type="match status" value="1"/>
</dbReference>
<dbReference type="PANTHER" id="PTHR10457:SF7">
    <property type="entry name" value="GALACTOKINASE-RELATED"/>
    <property type="match status" value="1"/>
</dbReference>
<keyword evidence="4 9" id="KW-0418">Kinase</keyword>
<reference evidence="9" key="1">
    <citation type="submission" date="2021-04" db="EMBL/GenBank/DDBJ databases">
        <authorList>
            <person name="Chebbi M.A.C M."/>
        </authorList>
    </citation>
    <scope>NUCLEOTIDE SEQUENCE</scope>
</reference>
<dbReference type="PIRSF" id="PIRSF000530">
    <property type="entry name" value="Galactokinase"/>
    <property type="match status" value="1"/>
</dbReference>
<dbReference type="InterPro" id="IPR019539">
    <property type="entry name" value="GalKase_N"/>
</dbReference>
<feature type="domain" description="GHMP kinase C-terminal" evidence="7">
    <location>
        <begin position="234"/>
        <end position="303"/>
    </location>
</feature>
<organism evidence="9 10">
    <name type="scientific">Cotesia congregata</name>
    <name type="common">Parasitoid wasp</name>
    <name type="synonym">Apanteles congregatus</name>
    <dbReference type="NCBI Taxonomy" id="51543"/>
    <lineage>
        <taxon>Eukaryota</taxon>
        <taxon>Metazoa</taxon>
        <taxon>Ecdysozoa</taxon>
        <taxon>Arthropoda</taxon>
        <taxon>Hexapoda</taxon>
        <taxon>Insecta</taxon>
        <taxon>Pterygota</taxon>
        <taxon>Neoptera</taxon>
        <taxon>Endopterygota</taxon>
        <taxon>Hymenoptera</taxon>
        <taxon>Apocrita</taxon>
        <taxon>Ichneumonoidea</taxon>
        <taxon>Braconidae</taxon>
        <taxon>Microgastrinae</taxon>
        <taxon>Cotesia</taxon>
    </lineage>
</organism>
<feature type="domain" description="GHMP kinase N-terminal" evidence="6">
    <location>
        <begin position="125"/>
        <end position="163"/>
    </location>
</feature>
<keyword evidence="3" id="KW-0547">Nucleotide-binding</keyword>
<name>A0A8J2H6W3_COTCN</name>
<dbReference type="GO" id="GO:0005524">
    <property type="term" value="F:ATP binding"/>
    <property type="evidence" value="ECO:0007669"/>
    <property type="project" value="UniProtKB-KW"/>
</dbReference>
<comment type="caution">
    <text evidence="9">The sequence shown here is derived from an EMBL/GenBank/DDBJ whole genome shotgun (WGS) entry which is preliminary data.</text>
</comment>
<evidence type="ECO:0000259" key="6">
    <source>
        <dbReference type="Pfam" id="PF00288"/>
    </source>
</evidence>
<dbReference type="GO" id="GO:0005829">
    <property type="term" value="C:cytosol"/>
    <property type="evidence" value="ECO:0007669"/>
    <property type="project" value="TreeGrafter"/>
</dbReference>
<dbReference type="SUPFAM" id="SSF54211">
    <property type="entry name" value="Ribosomal protein S5 domain 2-like"/>
    <property type="match status" value="1"/>
</dbReference>
<dbReference type="AlphaFoldDB" id="A0A8J2H6W3"/>
<keyword evidence="10" id="KW-1185">Reference proteome</keyword>
<dbReference type="EMBL" id="CAJNRD030001118">
    <property type="protein sequence ID" value="CAG5080695.1"/>
    <property type="molecule type" value="Genomic_DNA"/>
</dbReference>
<dbReference type="InterPro" id="IPR020568">
    <property type="entry name" value="Ribosomal_Su5_D2-typ_SF"/>
</dbReference>
<dbReference type="InterPro" id="IPR036554">
    <property type="entry name" value="GHMP_kinase_C_sf"/>
</dbReference>
<dbReference type="Pfam" id="PF10509">
    <property type="entry name" value="GalKase_gal_bdg"/>
    <property type="match status" value="1"/>
</dbReference>
<dbReference type="PRINTS" id="PR00959">
    <property type="entry name" value="MEVGALKINASE"/>
</dbReference>
<dbReference type="InterPro" id="IPR006203">
    <property type="entry name" value="GHMP_knse_ATP-bd_CS"/>
</dbReference>
<dbReference type="Gene3D" id="3.30.70.890">
    <property type="entry name" value="GHMP kinase, C-terminal domain"/>
    <property type="match status" value="1"/>
</dbReference>
<comment type="similarity">
    <text evidence="1">Belongs to the GHMP kinase family. GalK subfamily.</text>
</comment>
<dbReference type="Gene3D" id="3.30.230.10">
    <property type="match status" value="1"/>
</dbReference>